<reference evidence="1" key="1">
    <citation type="submission" date="2021-03" db="EMBL/GenBank/DDBJ databases">
        <authorList>
            <person name="Tagirdzhanova G."/>
        </authorList>
    </citation>
    <scope>NUCLEOTIDE SEQUENCE</scope>
</reference>
<organism evidence="1 2">
    <name type="scientific">Alectoria fallacina</name>
    <dbReference type="NCBI Taxonomy" id="1903189"/>
    <lineage>
        <taxon>Eukaryota</taxon>
        <taxon>Fungi</taxon>
        <taxon>Dikarya</taxon>
        <taxon>Ascomycota</taxon>
        <taxon>Pezizomycotina</taxon>
        <taxon>Lecanoromycetes</taxon>
        <taxon>OSLEUM clade</taxon>
        <taxon>Lecanoromycetidae</taxon>
        <taxon>Lecanorales</taxon>
        <taxon>Lecanorineae</taxon>
        <taxon>Parmeliaceae</taxon>
        <taxon>Alectoria</taxon>
    </lineage>
</organism>
<protein>
    <submittedName>
        <fullName evidence="1">Uncharacterized protein</fullName>
    </submittedName>
</protein>
<evidence type="ECO:0000313" key="1">
    <source>
        <dbReference type="EMBL" id="CAF9937227.1"/>
    </source>
</evidence>
<accession>A0A8H3G5P3</accession>
<comment type="caution">
    <text evidence="1">The sequence shown here is derived from an EMBL/GenBank/DDBJ whole genome shotgun (WGS) entry which is preliminary data.</text>
</comment>
<keyword evidence="2" id="KW-1185">Reference proteome</keyword>
<dbReference type="EMBL" id="CAJPDR010000464">
    <property type="protein sequence ID" value="CAF9937227.1"/>
    <property type="molecule type" value="Genomic_DNA"/>
</dbReference>
<dbReference type="AlphaFoldDB" id="A0A8H3G5P3"/>
<gene>
    <name evidence="1" type="ORF">ALECFALPRED_007145</name>
</gene>
<name>A0A8H3G5P3_9LECA</name>
<evidence type="ECO:0000313" key="2">
    <source>
        <dbReference type="Proteomes" id="UP000664203"/>
    </source>
</evidence>
<sequence>MELQLARMHAENSISIRPTEFKHLTSMARIHLATFRDDDCVKSMYSDDIHWITINEMLEERLEQGPYAISVAMNKKLGPVVSWLCCGVVGHPRVTKWDGPAQLAWTVAAAFEAAETQNQLTRSSGESEYGAFQAERMVLREVIVSITTVVQSLAMGDNVYLDINNLAIDPKNDLGGVMPKLICSFTDSADKNGFSVLVQVPPFAVADYEWAGIQQIAGFVPRLDIHQLKFMVRRPEAR</sequence>
<proteinExistence type="predicted"/>
<dbReference type="Gene3D" id="3.40.630.30">
    <property type="match status" value="1"/>
</dbReference>
<dbReference type="Proteomes" id="UP000664203">
    <property type="component" value="Unassembled WGS sequence"/>
</dbReference>
<dbReference type="OrthoDB" id="10352229at2759"/>